<dbReference type="SUPFAM" id="SSF55729">
    <property type="entry name" value="Acyl-CoA N-acyltransferases (Nat)"/>
    <property type="match status" value="1"/>
</dbReference>
<reference evidence="1 2" key="1">
    <citation type="submission" date="2015-07" db="EMBL/GenBank/DDBJ databases">
        <title>Draft Genome Sequence of Komagataeibacter intermedius Strain AF2, Isolated from Kombucha Tea.</title>
        <authorList>
            <person name="Santos R.A."/>
            <person name="Berretta A.A."/>
            <person name="Barud H.S."/>
            <person name="Ribeiro S.J."/>
            <person name="Gonzalez-Garcia L.N."/>
            <person name="Zucchi T.D."/>
            <person name="Goldman G.H."/>
            <person name="Riano-Pachon D.M."/>
        </authorList>
    </citation>
    <scope>NUCLEOTIDE SEQUENCE [LARGE SCALE GENOMIC DNA]</scope>
    <source>
        <strain evidence="1 2">AF2</strain>
    </source>
</reference>
<dbReference type="InterPro" id="IPR016181">
    <property type="entry name" value="Acyl_CoA_acyltransferase"/>
</dbReference>
<dbReference type="AlphaFoldDB" id="A0A0N1F8D9"/>
<dbReference type="Proteomes" id="UP000031553">
    <property type="component" value="Unassembled WGS sequence"/>
</dbReference>
<proteinExistence type="predicted"/>
<evidence type="ECO:0000313" key="1">
    <source>
        <dbReference type="EMBL" id="KPH86517.1"/>
    </source>
</evidence>
<dbReference type="OrthoDB" id="6711434at2"/>
<evidence type="ECO:0008006" key="3">
    <source>
        <dbReference type="Google" id="ProtNLM"/>
    </source>
</evidence>
<gene>
    <name evidence="1" type="ORF">GLUCOINTEAF2_0202721</name>
</gene>
<comment type="caution">
    <text evidence="1">The sequence shown here is derived from an EMBL/GenBank/DDBJ whole genome shotgun (WGS) entry which is preliminary data.</text>
</comment>
<name>A0A0N1F8D9_9PROT</name>
<protein>
    <recommendedName>
        <fullName evidence="3">N-acetyltransferase domain-containing protein</fullName>
    </recommendedName>
</protein>
<organism evidence="1 2">
    <name type="scientific">Komagataeibacter intermedius AF2</name>
    <dbReference type="NCBI Taxonomy" id="1458464"/>
    <lineage>
        <taxon>Bacteria</taxon>
        <taxon>Pseudomonadati</taxon>
        <taxon>Pseudomonadota</taxon>
        <taxon>Alphaproteobacteria</taxon>
        <taxon>Acetobacterales</taxon>
        <taxon>Acetobacteraceae</taxon>
        <taxon>Komagataeibacter</taxon>
    </lineage>
</organism>
<dbReference type="RefSeq" id="WP_048883704.1">
    <property type="nucleotide sequence ID" value="NZ_JUFX02000199.1"/>
</dbReference>
<dbReference type="EMBL" id="JUFX02000199">
    <property type="protein sequence ID" value="KPH86517.1"/>
    <property type="molecule type" value="Genomic_DNA"/>
</dbReference>
<evidence type="ECO:0000313" key="2">
    <source>
        <dbReference type="Proteomes" id="UP000031553"/>
    </source>
</evidence>
<accession>A0A0N1F8D9</accession>
<sequence length="152" mass="17089">MITIRAAVPDDADLIAPVLRPADRLEIARTSPLPVAMSVRHSIAHSAVTAIMLDGDRPLGVFGLVEPVLLDPSIGCPWMIGTIHLARHRKLFLRETRRWVQEWQRTHTVLTNRVDAEYSQAIRWLRWLGFTIHDPEPVGVGGALFCRAEMRG</sequence>